<dbReference type="EMBL" id="JAUSUR010000009">
    <property type="protein sequence ID" value="MDQ0363069.1"/>
    <property type="molecule type" value="Genomic_DNA"/>
</dbReference>
<evidence type="ECO:0000313" key="2">
    <source>
        <dbReference type="Proteomes" id="UP001230220"/>
    </source>
</evidence>
<proteinExistence type="predicted"/>
<sequence>MKNSFLFLRPIISRKKKKYRSLKCSLLCKRFGTYIITKKLVSNTLLVEESNKVFEIYVIIMNCISGFYDQFI</sequence>
<protein>
    <submittedName>
        <fullName evidence="1">Uncharacterized protein</fullName>
    </submittedName>
</protein>
<keyword evidence="2" id="KW-1185">Reference proteome</keyword>
<accession>A0ABU0E848</accession>
<gene>
    <name evidence="1" type="ORF">J2S15_003830</name>
</gene>
<evidence type="ECO:0000313" key="1">
    <source>
        <dbReference type="EMBL" id="MDQ0363069.1"/>
    </source>
</evidence>
<organism evidence="1 2">
    <name type="scientific">Breznakia pachnodae</name>
    <dbReference type="NCBI Taxonomy" id="265178"/>
    <lineage>
        <taxon>Bacteria</taxon>
        <taxon>Bacillati</taxon>
        <taxon>Bacillota</taxon>
        <taxon>Erysipelotrichia</taxon>
        <taxon>Erysipelotrichales</taxon>
        <taxon>Erysipelotrichaceae</taxon>
        <taxon>Breznakia</taxon>
    </lineage>
</organism>
<name>A0ABU0E848_9FIRM</name>
<reference evidence="1 2" key="1">
    <citation type="submission" date="2023-07" db="EMBL/GenBank/DDBJ databases">
        <title>Genomic Encyclopedia of Type Strains, Phase IV (KMG-IV): sequencing the most valuable type-strain genomes for metagenomic binning, comparative biology and taxonomic classification.</title>
        <authorList>
            <person name="Goeker M."/>
        </authorList>
    </citation>
    <scope>NUCLEOTIDE SEQUENCE [LARGE SCALE GENOMIC DNA]</scope>
    <source>
        <strain evidence="1 2">DSM 16784</strain>
    </source>
</reference>
<dbReference type="Proteomes" id="UP001230220">
    <property type="component" value="Unassembled WGS sequence"/>
</dbReference>
<comment type="caution">
    <text evidence="1">The sequence shown here is derived from an EMBL/GenBank/DDBJ whole genome shotgun (WGS) entry which is preliminary data.</text>
</comment>